<dbReference type="GO" id="GO:0035267">
    <property type="term" value="C:NuA4 histone acetyltransferase complex"/>
    <property type="evidence" value="ECO:0000318"/>
    <property type="project" value="GO_Central"/>
</dbReference>
<dbReference type="OMA" id="FFARAQN"/>
<evidence type="ECO:0000256" key="3">
    <source>
        <dbReference type="ARBA" id="ARBA00023242"/>
    </source>
</evidence>
<dbReference type="Gene3D" id="2.60.40.1970">
    <property type="entry name" value="YEATS domain"/>
    <property type="match status" value="1"/>
</dbReference>
<dbReference type="EMBL" id="ABEU02000012">
    <property type="protein sequence ID" value="PNR44062.1"/>
    <property type="molecule type" value="Genomic_DNA"/>
</dbReference>
<keyword evidence="9" id="KW-1185">Reference proteome</keyword>
<dbReference type="PaxDb" id="3218-PP1S46_176V6.1"/>
<sequence length="323" mass="35442">MAAAQPVASSYLNPSGSTTSAGSSGGAPVSSKRKRRLHDLSPDEINEIVALRGKMSQAVVGKKYGIEQTEVSAIQRMQRVKIARLVDDNDKKPMVGRVKGVEVTIPIVYGSIAFWLGKKAAESTHKWTTYVRSANNEDLSVLIKKVVFQLHPSFEKPTRTVEAAPFELSESGWGEFEIGITLHFHPDVGEKPLELFHHLKLYADDESIPQTTKKPVVVESYDEIVLSEPMEASFGRLRNHPVARVIGSPASPLVLPAAEGSFERNGGDTKDHSLLQWFMKHSEAEDLNLLATARQQVCAAAAKLKKDLGVLETEISRIKATTH</sequence>
<dbReference type="EnsemblPlants" id="Pp3c12_18350V3.1">
    <property type="protein sequence ID" value="Pp3c12_18350V3.1"/>
    <property type="gene ID" value="Pp3c12_18350"/>
</dbReference>
<dbReference type="PANTHER" id="PTHR47573:SF1">
    <property type="entry name" value="PROTEIN AF-9 HOMOLOG"/>
    <property type="match status" value="1"/>
</dbReference>
<dbReference type="GO" id="GO:0006357">
    <property type="term" value="P:regulation of transcription by RNA polymerase II"/>
    <property type="evidence" value="ECO:0000318"/>
    <property type="project" value="GO_Central"/>
</dbReference>
<evidence type="ECO:0000259" key="6">
    <source>
        <dbReference type="PROSITE" id="PS51037"/>
    </source>
</evidence>
<dbReference type="PROSITE" id="PS51037">
    <property type="entry name" value="YEATS"/>
    <property type="match status" value="1"/>
</dbReference>
<dbReference type="GO" id="GO:0006338">
    <property type="term" value="P:chromatin remodeling"/>
    <property type="evidence" value="ECO:0000318"/>
    <property type="project" value="GO_Central"/>
</dbReference>
<dbReference type="Proteomes" id="UP000006727">
    <property type="component" value="Chromosome 12"/>
</dbReference>
<dbReference type="AlphaFoldDB" id="A0A2K1JRA4"/>
<dbReference type="GO" id="GO:0005634">
    <property type="term" value="C:nucleus"/>
    <property type="evidence" value="ECO:0000318"/>
    <property type="project" value="GO_Central"/>
</dbReference>
<dbReference type="Gramene" id="Pp3c12_18350V3.6">
    <property type="protein sequence ID" value="Pp3c12_18350V3.6"/>
    <property type="gene ID" value="Pp3c12_18350"/>
</dbReference>
<feature type="region of interest" description="Disordered" evidence="5">
    <location>
        <begin position="1"/>
        <end position="38"/>
    </location>
</feature>
<dbReference type="RefSeq" id="XP_024389949.1">
    <property type="nucleotide sequence ID" value="XM_024534181.2"/>
</dbReference>
<evidence type="ECO:0000313" key="9">
    <source>
        <dbReference type="Proteomes" id="UP000006727"/>
    </source>
</evidence>
<accession>A0A2K1JRA4</accession>
<reference evidence="8" key="3">
    <citation type="submission" date="2020-12" db="UniProtKB">
        <authorList>
            <consortium name="EnsemblPlants"/>
        </authorList>
    </citation>
    <scope>IDENTIFICATION</scope>
</reference>
<dbReference type="InterPro" id="IPR005033">
    <property type="entry name" value="YEATS"/>
</dbReference>
<keyword evidence="1" id="KW-0805">Transcription regulation</keyword>
<evidence type="ECO:0000313" key="8">
    <source>
        <dbReference type="EnsemblPlants" id="Pp3c12_18350V3.1"/>
    </source>
</evidence>
<dbReference type="STRING" id="3218.A0A2K1JRA4"/>
<dbReference type="PANTHER" id="PTHR47573">
    <property type="entry name" value="PROTEIN AF-9 HOMOLOG"/>
    <property type="match status" value="1"/>
</dbReference>
<dbReference type="GO" id="GO:0042393">
    <property type="term" value="F:histone binding"/>
    <property type="evidence" value="ECO:0000318"/>
    <property type="project" value="GO_Central"/>
</dbReference>
<dbReference type="InterPro" id="IPR038704">
    <property type="entry name" value="YEAST_sf"/>
</dbReference>
<keyword evidence="2" id="KW-0804">Transcription</keyword>
<feature type="compositionally biased region" description="Low complexity" evidence="5">
    <location>
        <begin position="14"/>
        <end position="30"/>
    </location>
</feature>
<comment type="subcellular location">
    <subcellularLocation>
        <location evidence="4">Nucleus</location>
    </subcellularLocation>
</comment>
<evidence type="ECO:0000313" key="7">
    <source>
        <dbReference type="EMBL" id="PNR44062.1"/>
    </source>
</evidence>
<feature type="domain" description="YEATS" evidence="6">
    <location>
        <begin position="97"/>
        <end position="240"/>
    </location>
</feature>
<proteinExistence type="predicted"/>
<dbReference type="Pfam" id="PF03366">
    <property type="entry name" value="YEATS"/>
    <property type="match status" value="1"/>
</dbReference>
<dbReference type="OrthoDB" id="16041at2759"/>
<dbReference type="CDD" id="cd16910">
    <property type="entry name" value="YEATS_TFIID14_like"/>
    <property type="match status" value="1"/>
</dbReference>
<reference evidence="7 9" key="1">
    <citation type="journal article" date="2008" name="Science">
        <title>The Physcomitrella genome reveals evolutionary insights into the conquest of land by plants.</title>
        <authorList>
            <person name="Rensing S."/>
            <person name="Lang D."/>
            <person name="Zimmer A."/>
            <person name="Terry A."/>
            <person name="Salamov A."/>
            <person name="Shapiro H."/>
            <person name="Nishiyama T."/>
            <person name="Perroud P.-F."/>
            <person name="Lindquist E."/>
            <person name="Kamisugi Y."/>
            <person name="Tanahashi T."/>
            <person name="Sakakibara K."/>
            <person name="Fujita T."/>
            <person name="Oishi K."/>
            <person name="Shin-I T."/>
            <person name="Kuroki Y."/>
            <person name="Toyoda A."/>
            <person name="Suzuki Y."/>
            <person name="Hashimoto A."/>
            <person name="Yamaguchi K."/>
            <person name="Sugano A."/>
            <person name="Kohara Y."/>
            <person name="Fujiyama A."/>
            <person name="Anterola A."/>
            <person name="Aoki S."/>
            <person name="Ashton N."/>
            <person name="Barbazuk W.B."/>
            <person name="Barker E."/>
            <person name="Bennetzen J."/>
            <person name="Bezanilla M."/>
            <person name="Blankenship R."/>
            <person name="Cho S.H."/>
            <person name="Dutcher S."/>
            <person name="Estelle M."/>
            <person name="Fawcett J.A."/>
            <person name="Gundlach H."/>
            <person name="Hanada K."/>
            <person name="Heyl A."/>
            <person name="Hicks K.A."/>
            <person name="Hugh J."/>
            <person name="Lohr M."/>
            <person name="Mayer K."/>
            <person name="Melkozernov A."/>
            <person name="Murata T."/>
            <person name="Nelson D."/>
            <person name="Pils B."/>
            <person name="Prigge M."/>
            <person name="Reiss B."/>
            <person name="Renner T."/>
            <person name="Rombauts S."/>
            <person name="Rushton P."/>
            <person name="Sanderfoot A."/>
            <person name="Schween G."/>
            <person name="Shiu S.-H."/>
            <person name="Stueber K."/>
            <person name="Theodoulou F.L."/>
            <person name="Tu H."/>
            <person name="Van de Peer Y."/>
            <person name="Verrier P.J."/>
            <person name="Waters E."/>
            <person name="Wood A."/>
            <person name="Yang L."/>
            <person name="Cove D."/>
            <person name="Cuming A."/>
            <person name="Hasebe M."/>
            <person name="Lucas S."/>
            <person name="Mishler D.B."/>
            <person name="Reski R."/>
            <person name="Grigoriev I."/>
            <person name="Quatrano R.S."/>
            <person name="Boore J.L."/>
        </authorList>
    </citation>
    <scope>NUCLEOTIDE SEQUENCE [LARGE SCALE GENOMIC DNA]</scope>
    <source>
        <strain evidence="8 9">cv. Gransden 2004</strain>
    </source>
</reference>
<evidence type="ECO:0000256" key="2">
    <source>
        <dbReference type="ARBA" id="ARBA00023163"/>
    </source>
</evidence>
<protein>
    <recommendedName>
        <fullName evidence="6">YEATS domain-containing protein</fullName>
    </recommendedName>
</protein>
<gene>
    <name evidence="8" type="primary">LOC112289183</name>
    <name evidence="7" type="ORF">PHYPA_016445</name>
</gene>
<name>A0A2K1JRA4_PHYPA</name>
<evidence type="ECO:0000256" key="4">
    <source>
        <dbReference type="PROSITE-ProRule" id="PRU00376"/>
    </source>
</evidence>
<organism evidence="7">
    <name type="scientific">Physcomitrium patens</name>
    <name type="common">Spreading-leaved earth moss</name>
    <name type="synonym">Physcomitrella patens</name>
    <dbReference type="NCBI Taxonomy" id="3218"/>
    <lineage>
        <taxon>Eukaryota</taxon>
        <taxon>Viridiplantae</taxon>
        <taxon>Streptophyta</taxon>
        <taxon>Embryophyta</taxon>
        <taxon>Bryophyta</taxon>
        <taxon>Bryophytina</taxon>
        <taxon>Bryopsida</taxon>
        <taxon>Funariidae</taxon>
        <taxon>Funariales</taxon>
        <taxon>Funariaceae</taxon>
        <taxon>Physcomitrium</taxon>
    </lineage>
</organism>
<evidence type="ECO:0000256" key="1">
    <source>
        <dbReference type="ARBA" id="ARBA00023015"/>
    </source>
</evidence>
<dbReference type="EnsemblPlants" id="Pp3c12_18350V3.6">
    <property type="protein sequence ID" value="Pp3c12_18350V3.6"/>
    <property type="gene ID" value="Pp3c12_18350"/>
</dbReference>
<keyword evidence="3 4" id="KW-0539">Nucleus</keyword>
<dbReference type="Gramene" id="Pp3c12_18350V3.1">
    <property type="protein sequence ID" value="Pp3c12_18350V3.1"/>
    <property type="gene ID" value="Pp3c12_18350"/>
</dbReference>
<dbReference type="InterPro" id="IPR055129">
    <property type="entry name" value="YEATS_dom"/>
</dbReference>
<dbReference type="GeneID" id="112289183"/>
<evidence type="ECO:0000256" key="5">
    <source>
        <dbReference type="SAM" id="MobiDB-lite"/>
    </source>
</evidence>
<reference evidence="7 9" key="2">
    <citation type="journal article" date="2018" name="Plant J.">
        <title>The Physcomitrella patens chromosome-scale assembly reveals moss genome structure and evolution.</title>
        <authorList>
            <person name="Lang D."/>
            <person name="Ullrich K.K."/>
            <person name="Murat F."/>
            <person name="Fuchs J."/>
            <person name="Jenkins J."/>
            <person name="Haas F.B."/>
            <person name="Piednoel M."/>
            <person name="Gundlach H."/>
            <person name="Van Bel M."/>
            <person name="Meyberg R."/>
            <person name="Vives C."/>
            <person name="Morata J."/>
            <person name="Symeonidi A."/>
            <person name="Hiss M."/>
            <person name="Muchero W."/>
            <person name="Kamisugi Y."/>
            <person name="Saleh O."/>
            <person name="Blanc G."/>
            <person name="Decker E.L."/>
            <person name="van Gessel N."/>
            <person name="Grimwood J."/>
            <person name="Hayes R.D."/>
            <person name="Graham S.W."/>
            <person name="Gunter L.E."/>
            <person name="McDaniel S.F."/>
            <person name="Hoernstein S.N.W."/>
            <person name="Larsson A."/>
            <person name="Li F.W."/>
            <person name="Perroud P.F."/>
            <person name="Phillips J."/>
            <person name="Ranjan P."/>
            <person name="Rokshar D.S."/>
            <person name="Rothfels C.J."/>
            <person name="Schneider L."/>
            <person name="Shu S."/>
            <person name="Stevenson D.W."/>
            <person name="Thummler F."/>
            <person name="Tillich M."/>
            <person name="Villarreal Aguilar J.C."/>
            <person name="Widiez T."/>
            <person name="Wong G.K."/>
            <person name="Wymore A."/>
            <person name="Zhang Y."/>
            <person name="Zimmer A.D."/>
            <person name="Quatrano R.S."/>
            <person name="Mayer K.F.X."/>
            <person name="Goodstein D."/>
            <person name="Casacuberta J.M."/>
            <person name="Vandepoele K."/>
            <person name="Reski R."/>
            <person name="Cuming A.C."/>
            <person name="Tuskan G.A."/>
            <person name="Maumus F."/>
            <person name="Salse J."/>
            <person name="Schmutz J."/>
            <person name="Rensing S.A."/>
        </authorList>
    </citation>
    <scope>NUCLEOTIDE SEQUENCE [LARGE SCALE GENOMIC DNA]</scope>
    <source>
        <strain evidence="8 9">cv. Gransden 2004</strain>
    </source>
</reference>